<evidence type="ECO:0000313" key="2">
    <source>
        <dbReference type="Proteomes" id="UP000199754"/>
    </source>
</evidence>
<organism evidence="1 2">
    <name type="scientific">Pseudosulfitobacter pseudonitzschiae</name>
    <dbReference type="NCBI Taxonomy" id="1402135"/>
    <lineage>
        <taxon>Bacteria</taxon>
        <taxon>Pseudomonadati</taxon>
        <taxon>Pseudomonadota</taxon>
        <taxon>Alphaproteobacteria</taxon>
        <taxon>Rhodobacterales</taxon>
        <taxon>Roseobacteraceae</taxon>
        <taxon>Pseudosulfitobacter</taxon>
    </lineage>
</organism>
<dbReference type="Proteomes" id="UP000199754">
    <property type="component" value="Chromosome"/>
</dbReference>
<accession>A0A221K0V9</accession>
<dbReference type="EMBL" id="CP022415">
    <property type="protein sequence ID" value="ASM72609.1"/>
    <property type="molecule type" value="Genomic_DNA"/>
</dbReference>
<evidence type="ECO:0000313" key="1">
    <source>
        <dbReference type="EMBL" id="ASM72609.1"/>
    </source>
</evidence>
<reference evidence="1 2" key="1">
    <citation type="submission" date="2017-07" db="EMBL/GenBank/DDBJ databases">
        <title>Genome Sequence of Sulfitobacter pseudonitzschiae Strain SMR1 Isolated from a culture of the Diatom Skeletonema marinoi.</title>
        <authorList>
            <person name="Topel M."/>
            <person name="Pinder M.I.M."/>
            <person name="Johansson O.N."/>
            <person name="Kourtchenko O."/>
            <person name="Godhe A."/>
            <person name="Clarke A.K."/>
        </authorList>
    </citation>
    <scope>NUCLEOTIDE SEQUENCE [LARGE SCALE GENOMIC DNA]</scope>
    <source>
        <strain evidence="1 2">SMR1</strain>
    </source>
</reference>
<dbReference type="AlphaFoldDB" id="A0A221K0V9"/>
<dbReference type="KEGG" id="spse:SULPSESMR1_01801"/>
<name>A0A221K0V9_9RHOB</name>
<protein>
    <submittedName>
        <fullName evidence="1">Uncharacterized protein</fullName>
    </submittedName>
</protein>
<sequence>MLVKNHVDRILRYFRRSAGTSFGGMRLRPDTQQFLPEKQTLWPKKRPSTKLGQVQQGGMKMMR</sequence>
<proteinExistence type="predicted"/>
<gene>
    <name evidence="1" type="ORF">SULPSESMR1_01801</name>
</gene>
<keyword evidence="2" id="KW-1185">Reference proteome</keyword>